<dbReference type="KEGG" id="spu:100891987"/>
<dbReference type="PANTHER" id="PTHR24240">
    <property type="entry name" value="OPSIN"/>
    <property type="match status" value="1"/>
</dbReference>
<feature type="transmembrane region" description="Helical" evidence="9">
    <location>
        <begin position="37"/>
        <end position="58"/>
    </location>
</feature>
<evidence type="ECO:0000256" key="8">
    <source>
        <dbReference type="SAM" id="MobiDB-lite"/>
    </source>
</evidence>
<dbReference type="AlphaFoldDB" id="A0A7M7PET4"/>
<keyword evidence="2 9" id="KW-0812">Transmembrane</keyword>
<dbReference type="GO" id="GO:0004930">
    <property type="term" value="F:G protein-coupled receptor activity"/>
    <property type="evidence" value="ECO:0000318"/>
    <property type="project" value="GO_Central"/>
</dbReference>
<dbReference type="PROSITE" id="PS50262">
    <property type="entry name" value="G_PROTEIN_RECEP_F1_2"/>
    <property type="match status" value="1"/>
</dbReference>
<dbReference type="InterPro" id="IPR050125">
    <property type="entry name" value="GPCR_opsins"/>
</dbReference>
<feature type="region of interest" description="Disordered" evidence="8">
    <location>
        <begin position="246"/>
        <end position="405"/>
    </location>
</feature>
<evidence type="ECO:0000256" key="7">
    <source>
        <dbReference type="ARBA" id="ARBA00023224"/>
    </source>
</evidence>
<dbReference type="FunFam" id="1.20.1070.10:FF:000743">
    <property type="entry name" value="Predicted protein"/>
    <property type="match status" value="1"/>
</dbReference>
<sequence>METFGQGVTEIFTERTNESSGEREQEKPIALVAVEGFTLLIITLVAMAANITAITIILRVRSLRQNPHNLLILNLSVADLGVALTSMTFSLVSVFDGGHLLLRYHKVCLAHAFFAMIFSYVNFPTIICIAVDRLLIVTKKLPLSRARAYSMIACSWIIALTNVMFPTNNLYQAGFVYLPDTLHCSPVWPNRIFRILYAIINYGVVIIILTTCYIIITYHLRKKGKKLRSHNNSSVKIRGLSTSVLSHQSPVPTEMKDTGQLTTLSSSDIQHPSPETTGSDPQASKASSNKEPPNSLGQHPEPSELPSWIAKPSEIQRESESLTLSAEPPSVKASRTSSTEETLTSEDESPESLVPSSAVSKASGMHLASDPTNASQAQSSLSSPTTDHRSQRKEEGEGGGGRGGG</sequence>
<keyword evidence="12" id="KW-1185">Reference proteome</keyword>
<feature type="transmembrane region" description="Helical" evidence="9">
    <location>
        <begin position="195"/>
        <end position="220"/>
    </location>
</feature>
<dbReference type="Proteomes" id="UP000007110">
    <property type="component" value="Unassembled WGS sequence"/>
</dbReference>
<evidence type="ECO:0000259" key="10">
    <source>
        <dbReference type="PROSITE" id="PS50262"/>
    </source>
</evidence>
<evidence type="ECO:0000256" key="5">
    <source>
        <dbReference type="ARBA" id="ARBA00023136"/>
    </source>
</evidence>
<dbReference type="GeneID" id="100891987"/>
<feature type="compositionally biased region" description="Basic and acidic residues" evidence="8">
    <location>
        <begin position="386"/>
        <end position="396"/>
    </location>
</feature>
<dbReference type="SUPFAM" id="SSF81321">
    <property type="entry name" value="Family A G protein-coupled receptor-like"/>
    <property type="match status" value="1"/>
</dbReference>
<feature type="transmembrane region" description="Helical" evidence="9">
    <location>
        <begin position="70"/>
        <end position="92"/>
    </location>
</feature>
<protein>
    <recommendedName>
        <fullName evidence="10">G-protein coupled receptors family 1 profile domain-containing protein</fullName>
    </recommendedName>
</protein>
<accession>A0A7M7PET4</accession>
<evidence type="ECO:0000256" key="1">
    <source>
        <dbReference type="ARBA" id="ARBA00004141"/>
    </source>
</evidence>
<reference evidence="12" key="1">
    <citation type="submission" date="2015-02" db="EMBL/GenBank/DDBJ databases">
        <title>Genome sequencing for Strongylocentrotus purpuratus.</title>
        <authorList>
            <person name="Murali S."/>
            <person name="Liu Y."/>
            <person name="Vee V."/>
            <person name="English A."/>
            <person name="Wang M."/>
            <person name="Skinner E."/>
            <person name="Han Y."/>
            <person name="Muzny D.M."/>
            <person name="Worley K.C."/>
            <person name="Gibbs R.A."/>
        </authorList>
    </citation>
    <scope>NUCLEOTIDE SEQUENCE</scope>
</reference>
<keyword evidence="7" id="KW-0807">Transducer</keyword>
<dbReference type="InterPro" id="IPR000276">
    <property type="entry name" value="GPCR_Rhodpsn"/>
</dbReference>
<keyword evidence="3 9" id="KW-1133">Transmembrane helix</keyword>
<keyword evidence="5 9" id="KW-0472">Membrane</keyword>
<dbReference type="GO" id="GO:0005886">
    <property type="term" value="C:plasma membrane"/>
    <property type="evidence" value="ECO:0000318"/>
    <property type="project" value="GO_Central"/>
</dbReference>
<name>A0A7M7PET4_STRPU</name>
<keyword evidence="4" id="KW-0297">G-protein coupled receptor</keyword>
<evidence type="ECO:0000256" key="4">
    <source>
        <dbReference type="ARBA" id="ARBA00023040"/>
    </source>
</evidence>
<dbReference type="PRINTS" id="PR00237">
    <property type="entry name" value="GPCRRHODOPSN"/>
</dbReference>
<feature type="domain" description="G-protein coupled receptors family 1 profile" evidence="10">
    <location>
        <begin position="49"/>
        <end position="222"/>
    </location>
</feature>
<feature type="transmembrane region" description="Helical" evidence="9">
    <location>
        <begin position="148"/>
        <end position="165"/>
    </location>
</feature>
<dbReference type="OrthoDB" id="5977853at2759"/>
<keyword evidence="6" id="KW-0675">Receptor</keyword>
<evidence type="ECO:0000313" key="11">
    <source>
        <dbReference type="EnsemblMetazoa" id="XP_030850235"/>
    </source>
</evidence>
<dbReference type="InParanoid" id="A0A7M7PET4"/>
<proteinExistence type="predicted"/>
<comment type="subcellular location">
    <subcellularLocation>
        <location evidence="1">Membrane</location>
        <topology evidence="1">Multi-pass membrane protein</topology>
    </subcellularLocation>
</comment>
<feature type="transmembrane region" description="Helical" evidence="9">
    <location>
        <begin position="112"/>
        <end position="136"/>
    </location>
</feature>
<dbReference type="Pfam" id="PF00001">
    <property type="entry name" value="7tm_1"/>
    <property type="match status" value="1"/>
</dbReference>
<dbReference type="CDD" id="cd00637">
    <property type="entry name" value="7tm_classA_rhodopsin-like"/>
    <property type="match status" value="1"/>
</dbReference>
<evidence type="ECO:0000256" key="2">
    <source>
        <dbReference type="ARBA" id="ARBA00022692"/>
    </source>
</evidence>
<dbReference type="Gene3D" id="1.20.1070.10">
    <property type="entry name" value="Rhodopsin 7-helix transmembrane proteins"/>
    <property type="match status" value="1"/>
</dbReference>
<dbReference type="GO" id="GO:0007186">
    <property type="term" value="P:G protein-coupled receptor signaling pathway"/>
    <property type="evidence" value="ECO:0000318"/>
    <property type="project" value="GO_Central"/>
</dbReference>
<reference evidence="11" key="2">
    <citation type="submission" date="2021-01" db="UniProtKB">
        <authorList>
            <consortium name="EnsemblMetazoa"/>
        </authorList>
    </citation>
    <scope>IDENTIFICATION</scope>
</reference>
<organism evidence="11 12">
    <name type="scientific">Strongylocentrotus purpuratus</name>
    <name type="common">Purple sea urchin</name>
    <dbReference type="NCBI Taxonomy" id="7668"/>
    <lineage>
        <taxon>Eukaryota</taxon>
        <taxon>Metazoa</taxon>
        <taxon>Echinodermata</taxon>
        <taxon>Eleutherozoa</taxon>
        <taxon>Echinozoa</taxon>
        <taxon>Echinoidea</taxon>
        <taxon>Euechinoidea</taxon>
        <taxon>Echinacea</taxon>
        <taxon>Camarodonta</taxon>
        <taxon>Echinidea</taxon>
        <taxon>Strongylocentrotidae</taxon>
        <taxon>Strongylocentrotus</taxon>
    </lineage>
</organism>
<dbReference type="InterPro" id="IPR017452">
    <property type="entry name" value="GPCR_Rhodpsn_7TM"/>
</dbReference>
<evidence type="ECO:0000256" key="9">
    <source>
        <dbReference type="SAM" id="Phobius"/>
    </source>
</evidence>
<evidence type="ECO:0000313" key="12">
    <source>
        <dbReference type="Proteomes" id="UP000007110"/>
    </source>
</evidence>
<dbReference type="EnsemblMetazoa" id="XM_030994375">
    <property type="protein sequence ID" value="XP_030850235"/>
    <property type="gene ID" value="LOC100891987"/>
</dbReference>
<evidence type="ECO:0000256" key="3">
    <source>
        <dbReference type="ARBA" id="ARBA00022989"/>
    </source>
</evidence>
<dbReference type="RefSeq" id="XP_030850235.1">
    <property type="nucleotide sequence ID" value="XM_030994375.1"/>
</dbReference>
<feature type="compositionally biased region" description="Polar residues" evidence="8">
    <location>
        <begin position="259"/>
        <end position="297"/>
    </location>
</feature>
<evidence type="ECO:0000256" key="6">
    <source>
        <dbReference type="ARBA" id="ARBA00023170"/>
    </source>
</evidence>
<dbReference type="GO" id="GO:0032870">
    <property type="term" value="P:cellular response to hormone stimulus"/>
    <property type="evidence" value="ECO:0000318"/>
    <property type="project" value="GO_Central"/>
</dbReference>
<feature type="compositionally biased region" description="Polar residues" evidence="8">
    <location>
        <begin position="370"/>
        <end position="385"/>
    </location>
</feature>